<dbReference type="Proteomes" id="UP000809789">
    <property type="component" value="Unassembled WGS sequence"/>
</dbReference>
<feature type="compositionally biased region" description="Polar residues" evidence="2">
    <location>
        <begin position="71"/>
        <end position="85"/>
    </location>
</feature>
<dbReference type="Pfam" id="PF25543">
    <property type="entry name" value="zf-CCCH_tandem"/>
    <property type="match status" value="1"/>
</dbReference>
<evidence type="ECO:0000313" key="5">
    <source>
        <dbReference type="Proteomes" id="UP000809789"/>
    </source>
</evidence>
<dbReference type="PANTHER" id="PTHR37543:SF1">
    <property type="entry name" value="CCCH ZINC FINGER DNA BINDING PROTEIN (AFU_ORTHOLOGUE AFUA_5G12760)"/>
    <property type="match status" value="1"/>
</dbReference>
<keyword evidence="5" id="KW-1185">Reference proteome</keyword>
<name>A0A8K0LBS8_9PEZI</name>
<dbReference type="OrthoDB" id="2270193at2759"/>
<feature type="region of interest" description="Disordered" evidence="2">
    <location>
        <begin position="53"/>
        <end position="85"/>
    </location>
</feature>
<comment type="caution">
    <text evidence="4">The sequence shown here is derived from an EMBL/GenBank/DDBJ whole genome shotgun (WGS) entry which is preliminary data.</text>
</comment>
<evidence type="ECO:0000313" key="4">
    <source>
        <dbReference type="EMBL" id="KAG8631743.1"/>
    </source>
</evidence>
<accession>A0A8K0LBS8</accession>
<reference evidence="4" key="1">
    <citation type="submission" date="2021-07" db="EMBL/GenBank/DDBJ databases">
        <title>Elsinoe batatas strain:CRI-CJ2 Genome sequencing and assembly.</title>
        <authorList>
            <person name="Huang L."/>
        </authorList>
    </citation>
    <scope>NUCLEOTIDE SEQUENCE</scope>
    <source>
        <strain evidence="4">CRI-CJ2</strain>
    </source>
</reference>
<feature type="compositionally biased region" description="Polar residues" evidence="2">
    <location>
        <begin position="329"/>
        <end position="348"/>
    </location>
</feature>
<dbReference type="InterPro" id="IPR057683">
    <property type="entry name" value="DUF7923"/>
</dbReference>
<sequence length="505" mass="55946">MMAQSPAASYASGPPGSFDFGHRLEAFRRSDRERDQLMEELIKAYQSLDSKLQETTSDLANEQQSRREWQRQAQHAQEQFNRTSHAQGTAPFVLALIDGDGAPFLDELYTKGEDGGKQAAYLLDQELRKQIASMHPNENTAHWDIVVNVFVNMDGLTKKLRACGLLNYGADMSVFAQSFGRQLFQFVDVGFGKERADYKLREWFRLFVNNVQCKHIVLGGICHDNGYLPMLDPYVHDPMQHVRISFLATLPAQPAFKSMLFRPIRVNSVFRQEHLPSKPIAATIGSLPNGGINRKASLESGVSLPVRTATLDKADSIISPPLTSTPSLNGVSITSPSPAPTENGSTASWARVSKPVDSSQKEFQVAGKKPAPTKYILCNKDNERLDAPIPQPDKASQDKLFRRVKEHGKVCNNYHLAGKCPGKCGFIHGEKLTGAELSALRFRARTRACSEGLGCEDYDCTCGHVCPFGDACYGDNCAFESTHKIDLTPALKYYKDGRVEVIHSC</sequence>
<dbReference type="Pfam" id="PF25540">
    <property type="entry name" value="DUF7923"/>
    <property type="match status" value="1"/>
</dbReference>
<feature type="zinc finger region" description="C3H1-type" evidence="1">
    <location>
        <begin position="405"/>
        <end position="431"/>
    </location>
</feature>
<dbReference type="EMBL" id="JAESVG020000001">
    <property type="protein sequence ID" value="KAG8631743.1"/>
    <property type="molecule type" value="Genomic_DNA"/>
</dbReference>
<keyword evidence="1" id="KW-0863">Zinc-finger</keyword>
<feature type="region of interest" description="Disordered" evidence="2">
    <location>
        <begin position="325"/>
        <end position="354"/>
    </location>
</feature>
<dbReference type="InterPro" id="IPR057654">
    <property type="entry name" value="Znf-CCCH_tandem"/>
</dbReference>
<protein>
    <recommendedName>
        <fullName evidence="3">C3H1-type domain-containing protein</fullName>
    </recommendedName>
</protein>
<keyword evidence="1" id="KW-0862">Zinc</keyword>
<dbReference type="GO" id="GO:0008270">
    <property type="term" value="F:zinc ion binding"/>
    <property type="evidence" value="ECO:0007669"/>
    <property type="project" value="UniProtKB-KW"/>
</dbReference>
<evidence type="ECO:0000259" key="3">
    <source>
        <dbReference type="PROSITE" id="PS50103"/>
    </source>
</evidence>
<dbReference type="InterPro" id="IPR000571">
    <property type="entry name" value="Znf_CCCH"/>
</dbReference>
<keyword evidence="1" id="KW-0479">Metal-binding</keyword>
<gene>
    <name evidence="4" type="ORF">KVT40_000883</name>
</gene>
<evidence type="ECO:0000256" key="2">
    <source>
        <dbReference type="SAM" id="MobiDB-lite"/>
    </source>
</evidence>
<dbReference type="AlphaFoldDB" id="A0A8K0LBS8"/>
<feature type="compositionally biased region" description="Polar residues" evidence="2">
    <location>
        <begin position="53"/>
        <end position="63"/>
    </location>
</feature>
<proteinExistence type="predicted"/>
<dbReference type="PANTHER" id="PTHR37543">
    <property type="entry name" value="CCCH ZINC FINGER DNA BINDING PROTEIN (AFU_ORTHOLOGUE AFUA_5G12760)"/>
    <property type="match status" value="1"/>
</dbReference>
<evidence type="ECO:0000256" key="1">
    <source>
        <dbReference type="PROSITE-ProRule" id="PRU00723"/>
    </source>
</evidence>
<feature type="domain" description="C3H1-type" evidence="3">
    <location>
        <begin position="405"/>
        <end position="431"/>
    </location>
</feature>
<dbReference type="Pfam" id="PF25542">
    <property type="entry name" value="zf-CCCH_12"/>
    <property type="match status" value="1"/>
</dbReference>
<organism evidence="4 5">
    <name type="scientific">Elsinoe batatas</name>
    <dbReference type="NCBI Taxonomy" id="2601811"/>
    <lineage>
        <taxon>Eukaryota</taxon>
        <taxon>Fungi</taxon>
        <taxon>Dikarya</taxon>
        <taxon>Ascomycota</taxon>
        <taxon>Pezizomycotina</taxon>
        <taxon>Dothideomycetes</taxon>
        <taxon>Dothideomycetidae</taxon>
        <taxon>Myriangiales</taxon>
        <taxon>Elsinoaceae</taxon>
        <taxon>Elsinoe</taxon>
    </lineage>
</organism>
<dbReference type="PROSITE" id="PS50103">
    <property type="entry name" value="ZF_C3H1"/>
    <property type="match status" value="1"/>
</dbReference>